<evidence type="ECO:0000256" key="1">
    <source>
        <dbReference type="SAM" id="Coils"/>
    </source>
</evidence>
<accession>W7AKA6</accession>
<proteinExistence type="predicted"/>
<evidence type="ECO:0000313" key="3">
    <source>
        <dbReference type="Proteomes" id="UP000030659"/>
    </source>
</evidence>
<gene>
    <name evidence="2" type="ORF">YYG_01012</name>
</gene>
<dbReference type="EMBL" id="KI965395">
    <property type="protein sequence ID" value="EUD73922.1"/>
    <property type="molecule type" value="Genomic_DNA"/>
</dbReference>
<reference evidence="2 3" key="1">
    <citation type="submission" date="2013-02" db="EMBL/GenBank/DDBJ databases">
        <title>The Genome Sequence of Plasmodium vinckei petteri CR.</title>
        <authorList>
            <consortium name="The Broad Institute Genome Sequencing Platform"/>
            <consortium name="The Broad Institute Genome Sequencing Center for Infectious Disease"/>
            <person name="Neafsey D."/>
            <person name="Cheeseman I."/>
            <person name="Volkman S."/>
            <person name="Adams J."/>
            <person name="Walker B."/>
            <person name="Young S.K."/>
            <person name="Zeng Q."/>
            <person name="Gargeya S."/>
            <person name="Fitzgerald M."/>
            <person name="Haas B."/>
            <person name="Abouelleil A."/>
            <person name="Alvarado L."/>
            <person name="Arachchi H.M."/>
            <person name="Berlin A.M."/>
            <person name="Chapman S.B."/>
            <person name="Dewar J."/>
            <person name="Goldberg J."/>
            <person name="Griggs A."/>
            <person name="Gujja S."/>
            <person name="Hansen M."/>
            <person name="Howarth C."/>
            <person name="Imamovic A."/>
            <person name="Larimer J."/>
            <person name="McCowan C."/>
            <person name="Murphy C."/>
            <person name="Neiman D."/>
            <person name="Pearson M."/>
            <person name="Priest M."/>
            <person name="Roberts A."/>
            <person name="Saif S."/>
            <person name="Shea T."/>
            <person name="Sisk P."/>
            <person name="Sykes S."/>
            <person name="Wortman J."/>
            <person name="Nusbaum C."/>
            <person name="Birren B."/>
        </authorList>
    </citation>
    <scope>NUCLEOTIDE SEQUENCE [LARGE SCALE GENOMIC DNA]</scope>
    <source>
        <strain evidence="2 3">CR</strain>
    </source>
</reference>
<name>W7AKA6_PLAVN</name>
<dbReference type="eggNOG" id="ENOG502QXWK">
    <property type="taxonomic scope" value="Eukaryota"/>
</dbReference>
<feature type="coiled-coil region" evidence="1">
    <location>
        <begin position="56"/>
        <end position="139"/>
    </location>
</feature>
<sequence>MENTASCSLSIEKRYDHLKSFSNNIGGLVLELKDLIKVHEILIYKEKLKTSEKDRIKKQQDDLLVLKQELEIIKKENVKMDEQLKYYKRIDGSINSQINNVSENIQKVKLNINMEQKKKMEMTKNINEIKNKYSKTLKQKQLVNEKSSHLVKNTIGKTELSKEVNKEKCKDISKETRYKNTSQIFNAPKAEDNNIKKNNEVYSKKNNYIFTYNLHAYFM</sequence>
<keyword evidence="1" id="KW-0175">Coiled coil</keyword>
<protein>
    <submittedName>
        <fullName evidence="2">Uncharacterized protein</fullName>
    </submittedName>
</protein>
<organism evidence="2 3">
    <name type="scientific">Plasmodium vinckei petteri</name>
    <dbReference type="NCBI Taxonomy" id="138298"/>
    <lineage>
        <taxon>Eukaryota</taxon>
        <taxon>Sar</taxon>
        <taxon>Alveolata</taxon>
        <taxon>Apicomplexa</taxon>
        <taxon>Aconoidasida</taxon>
        <taxon>Haemosporida</taxon>
        <taxon>Plasmodiidae</taxon>
        <taxon>Plasmodium</taxon>
        <taxon>Plasmodium (Vinckeia)</taxon>
    </lineage>
</organism>
<dbReference type="AlphaFoldDB" id="W7AKA6"/>
<dbReference type="Proteomes" id="UP000030659">
    <property type="component" value="Unassembled WGS sequence"/>
</dbReference>
<evidence type="ECO:0000313" key="2">
    <source>
        <dbReference type="EMBL" id="EUD73922.1"/>
    </source>
</evidence>